<keyword evidence="3" id="KW-0479">Metal-binding</keyword>
<name>A0A9X3YJG9_9GAMM</name>
<dbReference type="Gene3D" id="3.40.830.10">
    <property type="entry name" value="LigB-like"/>
    <property type="match status" value="1"/>
</dbReference>
<dbReference type="EC" id="1.13.11.29" evidence="7"/>
<dbReference type="PANTHER" id="PTHR30096">
    <property type="entry name" value="4,5-DOPA DIOXYGENASE EXTRADIOL-LIKE PROTEIN"/>
    <property type="match status" value="1"/>
</dbReference>
<comment type="caution">
    <text evidence="7">The sequence shown here is derived from an EMBL/GenBank/DDBJ whole genome shotgun (WGS) entry which is preliminary data.</text>
</comment>
<proteinExistence type="inferred from homology"/>
<dbReference type="PIRSF" id="PIRSF006157">
    <property type="entry name" value="Doxgns_DODA"/>
    <property type="match status" value="1"/>
</dbReference>
<dbReference type="GO" id="GO:0008270">
    <property type="term" value="F:zinc ion binding"/>
    <property type="evidence" value="ECO:0007669"/>
    <property type="project" value="InterPro"/>
</dbReference>
<evidence type="ECO:0000313" key="8">
    <source>
        <dbReference type="Proteomes" id="UP001139971"/>
    </source>
</evidence>
<dbReference type="AlphaFoldDB" id="A0A9X3YJG9"/>
<comment type="cofactor">
    <cofactor evidence="1">
        <name>Zn(2+)</name>
        <dbReference type="ChEBI" id="CHEBI:29105"/>
    </cofactor>
</comment>
<sequence length="257" mass="28037">MPGQPVLFVGHGTPMNAIDDNRWSRGFRALGRSLAKPRAVLAISAHWYLPASAVTAQEHPKTIHDFGGFPEPLYEVQYPAPGDPALAADVVALSQGQVLATRDWGLDHGTWSVLRHLFPDADVPVVQLSMDTRLTMREHVELGARMMPLRERGVLIVASGNLVHNLAHAFRAWRAGDRATPDWAIAFDADVAQALERGDRDFLENALDSETGRDAHPTPEHYLPLMYAIGAGGGDAVAFPIDGFDMASLSMRCVRFG</sequence>
<keyword evidence="8" id="KW-1185">Reference proteome</keyword>
<organism evidence="7 8">
    <name type="scientific">Tahibacter soli</name>
    <dbReference type="NCBI Taxonomy" id="2983605"/>
    <lineage>
        <taxon>Bacteria</taxon>
        <taxon>Pseudomonadati</taxon>
        <taxon>Pseudomonadota</taxon>
        <taxon>Gammaproteobacteria</taxon>
        <taxon>Lysobacterales</taxon>
        <taxon>Rhodanobacteraceae</taxon>
        <taxon>Tahibacter</taxon>
    </lineage>
</organism>
<keyword evidence="7" id="KW-0223">Dioxygenase</keyword>
<evidence type="ECO:0000256" key="2">
    <source>
        <dbReference type="ARBA" id="ARBA00007581"/>
    </source>
</evidence>
<evidence type="ECO:0000313" key="7">
    <source>
        <dbReference type="EMBL" id="MDC8013417.1"/>
    </source>
</evidence>
<accession>A0A9X3YJG9</accession>
<dbReference type="InterPro" id="IPR014436">
    <property type="entry name" value="Extradiol_dOase_DODA"/>
</dbReference>
<protein>
    <submittedName>
        <fullName evidence="7">4,5-DOPA dioxygenase extradiol</fullName>
        <ecNumber evidence="7">1.13.11.29</ecNumber>
    </submittedName>
</protein>
<evidence type="ECO:0000256" key="1">
    <source>
        <dbReference type="ARBA" id="ARBA00001947"/>
    </source>
</evidence>
<keyword evidence="4" id="KW-0862">Zinc</keyword>
<evidence type="ECO:0000256" key="5">
    <source>
        <dbReference type="ARBA" id="ARBA00023002"/>
    </source>
</evidence>
<dbReference type="Pfam" id="PF02900">
    <property type="entry name" value="LigB"/>
    <property type="match status" value="1"/>
</dbReference>
<reference evidence="7" key="1">
    <citation type="submission" date="2023-02" db="EMBL/GenBank/DDBJ databases">
        <title>Tahibacter soli sp. nov. isolated from soil.</title>
        <authorList>
            <person name="Baek J.H."/>
            <person name="Lee J.K."/>
            <person name="Choi D.G."/>
            <person name="Jeon C.O."/>
        </authorList>
    </citation>
    <scope>NUCLEOTIDE SEQUENCE</scope>
    <source>
        <strain evidence="7">BL</strain>
    </source>
</reference>
<keyword evidence="5 7" id="KW-0560">Oxidoreductase</keyword>
<comment type="similarity">
    <text evidence="2">Belongs to the DODA-type extradiol aromatic ring-opening dioxygenase family.</text>
</comment>
<dbReference type="InterPro" id="IPR004183">
    <property type="entry name" value="Xdiol_dOase_suB"/>
</dbReference>
<dbReference type="EMBL" id="JAOVZO020000017">
    <property type="protein sequence ID" value="MDC8013417.1"/>
    <property type="molecule type" value="Genomic_DNA"/>
</dbReference>
<evidence type="ECO:0000259" key="6">
    <source>
        <dbReference type="Pfam" id="PF02900"/>
    </source>
</evidence>
<dbReference type="PANTHER" id="PTHR30096:SF0">
    <property type="entry name" value="4,5-DOPA DIOXYGENASE EXTRADIOL-LIKE PROTEIN"/>
    <property type="match status" value="1"/>
</dbReference>
<gene>
    <name evidence="7" type="primary">ygiD</name>
    <name evidence="7" type="ORF">OD750_012805</name>
</gene>
<dbReference type="GO" id="GO:0050297">
    <property type="term" value="F:stizolobate synthase activity"/>
    <property type="evidence" value="ECO:0007669"/>
    <property type="project" value="UniProtKB-EC"/>
</dbReference>
<dbReference type="RefSeq" id="WP_263545624.1">
    <property type="nucleotide sequence ID" value="NZ_JAOVZO020000017.1"/>
</dbReference>
<evidence type="ECO:0000256" key="3">
    <source>
        <dbReference type="ARBA" id="ARBA00022723"/>
    </source>
</evidence>
<dbReference type="Proteomes" id="UP001139971">
    <property type="component" value="Unassembled WGS sequence"/>
</dbReference>
<dbReference type="NCBIfam" id="NF007914">
    <property type="entry name" value="PRK10628.1"/>
    <property type="match status" value="1"/>
</dbReference>
<dbReference type="SUPFAM" id="SSF53213">
    <property type="entry name" value="LigB-like"/>
    <property type="match status" value="1"/>
</dbReference>
<dbReference type="GO" id="GO:0008198">
    <property type="term" value="F:ferrous iron binding"/>
    <property type="evidence" value="ECO:0007669"/>
    <property type="project" value="InterPro"/>
</dbReference>
<feature type="domain" description="Extradiol ring-cleavage dioxygenase class III enzyme subunit B" evidence="6">
    <location>
        <begin position="8"/>
        <end position="244"/>
    </location>
</feature>
<evidence type="ECO:0000256" key="4">
    <source>
        <dbReference type="ARBA" id="ARBA00022833"/>
    </source>
</evidence>
<dbReference type="CDD" id="cd07363">
    <property type="entry name" value="45_DOPA_Dioxygenase"/>
    <property type="match status" value="1"/>
</dbReference>